<dbReference type="Pfam" id="PF00646">
    <property type="entry name" value="F-box"/>
    <property type="match status" value="1"/>
</dbReference>
<dbReference type="EMBL" id="AMZH03016198">
    <property type="protein sequence ID" value="RRT44859.1"/>
    <property type="molecule type" value="Genomic_DNA"/>
</dbReference>
<keyword evidence="1" id="KW-1133">Transmembrane helix</keyword>
<dbReference type="PANTHER" id="PTHR44259:SF114">
    <property type="entry name" value="OS06G0707300 PROTEIN"/>
    <property type="match status" value="1"/>
</dbReference>
<dbReference type="AlphaFoldDB" id="A0A426XZD4"/>
<proteinExistence type="predicted"/>
<gene>
    <name evidence="3" type="ORF">B296_00044834</name>
</gene>
<dbReference type="SUPFAM" id="SSF81383">
    <property type="entry name" value="F-box domain"/>
    <property type="match status" value="1"/>
</dbReference>
<comment type="caution">
    <text evidence="3">The sequence shown here is derived from an EMBL/GenBank/DDBJ whole genome shotgun (WGS) entry which is preliminary data.</text>
</comment>
<evidence type="ECO:0000259" key="2">
    <source>
        <dbReference type="SMART" id="SM00256"/>
    </source>
</evidence>
<dbReference type="Pfam" id="PF03478">
    <property type="entry name" value="Beta-prop_KIB1-4"/>
    <property type="match status" value="1"/>
</dbReference>
<keyword evidence="1" id="KW-0472">Membrane</keyword>
<dbReference type="Gene3D" id="1.20.1280.50">
    <property type="match status" value="1"/>
</dbReference>
<feature type="transmembrane region" description="Helical" evidence="1">
    <location>
        <begin position="381"/>
        <end position="399"/>
    </location>
</feature>
<organism evidence="3 4">
    <name type="scientific">Ensete ventricosum</name>
    <name type="common">Abyssinian banana</name>
    <name type="synonym">Musa ensete</name>
    <dbReference type="NCBI Taxonomy" id="4639"/>
    <lineage>
        <taxon>Eukaryota</taxon>
        <taxon>Viridiplantae</taxon>
        <taxon>Streptophyta</taxon>
        <taxon>Embryophyta</taxon>
        <taxon>Tracheophyta</taxon>
        <taxon>Spermatophyta</taxon>
        <taxon>Magnoliopsida</taxon>
        <taxon>Liliopsida</taxon>
        <taxon>Zingiberales</taxon>
        <taxon>Musaceae</taxon>
        <taxon>Ensete</taxon>
    </lineage>
</organism>
<protein>
    <recommendedName>
        <fullName evidence="2">F-box domain-containing protein</fullName>
    </recommendedName>
</protein>
<evidence type="ECO:0000256" key="1">
    <source>
        <dbReference type="SAM" id="Phobius"/>
    </source>
</evidence>
<dbReference type="SMART" id="SM00256">
    <property type="entry name" value="FBOX"/>
    <property type="match status" value="1"/>
</dbReference>
<dbReference type="PANTHER" id="PTHR44259">
    <property type="entry name" value="OS07G0183000 PROTEIN-RELATED"/>
    <property type="match status" value="1"/>
</dbReference>
<dbReference type="Proteomes" id="UP000287651">
    <property type="component" value="Unassembled WGS sequence"/>
</dbReference>
<evidence type="ECO:0000313" key="3">
    <source>
        <dbReference type="EMBL" id="RRT44859.1"/>
    </source>
</evidence>
<dbReference type="InterPro" id="IPR001810">
    <property type="entry name" value="F-box_dom"/>
</dbReference>
<dbReference type="InterPro" id="IPR036047">
    <property type="entry name" value="F-box-like_dom_sf"/>
</dbReference>
<dbReference type="InterPro" id="IPR005174">
    <property type="entry name" value="KIB1-4_b-propeller"/>
</dbReference>
<feature type="domain" description="F-box" evidence="2">
    <location>
        <begin position="19"/>
        <end position="59"/>
    </location>
</feature>
<sequence>MASPLAGGEEDEQSSWDGLNTDMMEMILKHLPIADRISVSAVCKSWRLATSDIILPALRAPWLLGSAMDSASLSWGFYTSSNGGRSLGLEIPKEFRSQLCCGSSKGWLMLLREPRQNSPEYYEAHLLNPVTGATVELPPFPPTTIKGVISTSPFAADFMLAALCFEVSNLDRFVIAYRPMQPRRKKIIIDDAVDIVFHHGRLYVLTSSADIWVCVFDPSWKVSFGYIPSLFQEEDGGHHGSCWGKLVGSNDGIFLVDCSTTTEAGVERQDLKVFKVKEWGRRRRAVEVNSLGGRTFFIGPFSDGVAISSKMKPSSKLDIIKPDHIYYLSRTDYSLRAHSMQKRSTFRVAGFKVEGHILEWFIPELEDRSSLMVVTPIHSRYLLLTISILMLAVIVRYMLGWLGI</sequence>
<reference evidence="3 4" key="1">
    <citation type="journal article" date="2014" name="Agronomy (Basel)">
        <title>A Draft Genome Sequence for Ensete ventricosum, the Drought-Tolerant Tree Against Hunger.</title>
        <authorList>
            <person name="Harrison J."/>
            <person name="Moore K.A."/>
            <person name="Paszkiewicz K."/>
            <person name="Jones T."/>
            <person name="Grant M."/>
            <person name="Ambacheew D."/>
            <person name="Muzemil S."/>
            <person name="Studholme D.J."/>
        </authorList>
    </citation>
    <scope>NUCLEOTIDE SEQUENCE [LARGE SCALE GENOMIC DNA]</scope>
</reference>
<name>A0A426XZD4_ENSVE</name>
<keyword evidence="1" id="KW-0812">Transmembrane</keyword>
<accession>A0A426XZD4</accession>
<evidence type="ECO:0000313" key="4">
    <source>
        <dbReference type="Proteomes" id="UP000287651"/>
    </source>
</evidence>
<dbReference type="CDD" id="cd09917">
    <property type="entry name" value="F-box_SF"/>
    <property type="match status" value="1"/>
</dbReference>
<dbReference type="InterPro" id="IPR050942">
    <property type="entry name" value="F-box_BR-signaling"/>
</dbReference>